<accession>A0A8U0A555</accession>
<evidence type="ECO:0000256" key="2">
    <source>
        <dbReference type="ARBA" id="ARBA00013932"/>
    </source>
</evidence>
<dbReference type="InterPro" id="IPR023484">
    <property type="entry name" value="TFIIB_arc"/>
</dbReference>
<feature type="domain" description="TFIIB-type" evidence="12">
    <location>
        <begin position="27"/>
        <end position="57"/>
    </location>
</feature>
<feature type="repeat" description="1" evidence="9">
    <location>
        <begin position="143"/>
        <end position="226"/>
    </location>
</feature>
<dbReference type="InterPro" id="IPR000812">
    <property type="entry name" value="TFIIB"/>
</dbReference>
<evidence type="ECO:0000256" key="1">
    <source>
        <dbReference type="ARBA" id="ARBA00010857"/>
    </source>
</evidence>
<dbReference type="InterPro" id="IPR036915">
    <property type="entry name" value="Cyclin-like_sf"/>
</dbReference>
<dbReference type="SUPFAM" id="SSF57783">
    <property type="entry name" value="Zinc beta-ribbon"/>
    <property type="match status" value="1"/>
</dbReference>
<dbReference type="Gene3D" id="1.10.472.170">
    <property type="match status" value="1"/>
</dbReference>
<feature type="binding site" evidence="9">
    <location>
        <position position="34"/>
    </location>
    <ligand>
        <name>Zn(2+)</name>
        <dbReference type="ChEBI" id="CHEBI:29105"/>
    </ligand>
</feature>
<dbReference type="GO" id="GO:0070897">
    <property type="term" value="P:transcription preinitiation complex assembly"/>
    <property type="evidence" value="ECO:0007669"/>
    <property type="project" value="InterPro"/>
</dbReference>
<dbReference type="PRINTS" id="PR00685">
    <property type="entry name" value="TIFACTORIIB"/>
</dbReference>
<keyword evidence="3 9" id="KW-0479">Metal-binding</keyword>
<dbReference type="InterPro" id="IPR023486">
    <property type="entry name" value="TFIIB_CS"/>
</dbReference>
<dbReference type="EMBL" id="CP096019">
    <property type="protein sequence ID" value="UPM43939.1"/>
    <property type="molecule type" value="Genomic_DNA"/>
</dbReference>
<evidence type="ECO:0000256" key="7">
    <source>
        <dbReference type="ARBA" id="ARBA00023015"/>
    </source>
</evidence>
<dbReference type="PANTHER" id="PTHR11618">
    <property type="entry name" value="TRANSCRIPTION INITIATION FACTOR IIB-RELATED"/>
    <property type="match status" value="1"/>
</dbReference>
<evidence type="ECO:0000256" key="11">
    <source>
        <dbReference type="SAM" id="MobiDB-lite"/>
    </source>
</evidence>
<comment type="function">
    <text evidence="9">Stabilizes TBP binding to an archaeal box-A promoter. Also responsible for recruiting RNA polymerase II to the pre-initiation complex (DNA-TBP-TFIIB).</text>
</comment>
<keyword evidence="8 9" id="KW-0804">Transcription</keyword>
<sequence length="332" mass="36793">MTNVTSYERTDVSTTDTTSEREHSQTDPTVCPECTGSLIEDSEHGELVCQDCGLVIESGGIDRGPEWRAFEPSERDEKSRVGSPTTNLLHDKGLSTTIDWQDTDAYGTTLSSRQRQKVQRLRTWNARVQAGDAQERNLKQALGEIERMASALGLPETIRETASVIYRRALSEGHLQGRSIEGVATAALYAAARQANTPRTLDEVASVSRVKALRFKRAYRHLVQALELEIAPARPMSYLPRFASDLHVRDETERRARDLLDAARREGVHSGKNPVGLAAAALYAAGLLMEEDLTQRQISDVADVSAVTIRKRYRELLRAGYDNAPDLEDASD</sequence>
<dbReference type="GO" id="GO:0017025">
    <property type="term" value="F:TBP-class protein binding"/>
    <property type="evidence" value="ECO:0007669"/>
    <property type="project" value="InterPro"/>
</dbReference>
<dbReference type="FunFam" id="1.10.472.170:FF:000001">
    <property type="entry name" value="Transcription initiation factor IIB"/>
    <property type="match status" value="1"/>
</dbReference>
<keyword evidence="14" id="KW-1185">Reference proteome</keyword>
<dbReference type="InterPro" id="IPR013763">
    <property type="entry name" value="Cyclin-like_dom"/>
</dbReference>
<organism evidence="13 14">
    <name type="scientific">Halocatena salina</name>
    <dbReference type="NCBI Taxonomy" id="2934340"/>
    <lineage>
        <taxon>Archaea</taxon>
        <taxon>Methanobacteriati</taxon>
        <taxon>Methanobacteriota</taxon>
        <taxon>Stenosarchaea group</taxon>
        <taxon>Halobacteria</taxon>
        <taxon>Halobacteriales</taxon>
        <taxon>Natronomonadaceae</taxon>
        <taxon>Halocatena</taxon>
    </lineage>
</organism>
<dbReference type="GO" id="GO:0097550">
    <property type="term" value="C:transcription preinitiation complex"/>
    <property type="evidence" value="ECO:0007669"/>
    <property type="project" value="TreeGrafter"/>
</dbReference>
<dbReference type="GO" id="GO:0008270">
    <property type="term" value="F:zinc ion binding"/>
    <property type="evidence" value="ECO:0007669"/>
    <property type="project" value="UniProtKB-UniRule"/>
</dbReference>
<keyword evidence="7 9" id="KW-0805">Transcription regulation</keyword>
<dbReference type="InterPro" id="IPR013150">
    <property type="entry name" value="TFIIB_cyclin"/>
</dbReference>
<feature type="binding site" evidence="9">
    <location>
        <position position="52"/>
    </location>
    <ligand>
        <name>Zn(2+)</name>
        <dbReference type="ChEBI" id="CHEBI:29105"/>
    </ligand>
</feature>
<protein>
    <recommendedName>
        <fullName evidence="2 9">Transcription initiation factor IIB</fullName>
        <shortName evidence="9">TFIIB</shortName>
    </recommendedName>
</protein>
<dbReference type="GeneID" id="71927525"/>
<evidence type="ECO:0000256" key="8">
    <source>
        <dbReference type="ARBA" id="ARBA00023163"/>
    </source>
</evidence>
<dbReference type="RefSeq" id="WP_247994597.1">
    <property type="nucleotide sequence ID" value="NZ_CP096019.1"/>
</dbReference>
<comment type="similarity">
    <text evidence="1 9">Belongs to the TFIIB family.</text>
</comment>
<keyword evidence="4 9" id="KW-0677">Repeat</keyword>
<evidence type="ECO:0000256" key="10">
    <source>
        <dbReference type="PROSITE-ProRule" id="PRU00469"/>
    </source>
</evidence>
<dbReference type="HAMAP" id="MF_00383">
    <property type="entry name" value="TF2B_arch"/>
    <property type="match status" value="1"/>
</dbReference>
<dbReference type="Gene3D" id="1.10.472.10">
    <property type="entry name" value="Cyclin-like"/>
    <property type="match status" value="1"/>
</dbReference>
<evidence type="ECO:0000256" key="5">
    <source>
        <dbReference type="ARBA" id="ARBA00022771"/>
    </source>
</evidence>
<evidence type="ECO:0000256" key="6">
    <source>
        <dbReference type="ARBA" id="ARBA00022833"/>
    </source>
</evidence>
<dbReference type="GO" id="GO:0003700">
    <property type="term" value="F:DNA-binding transcription factor activity"/>
    <property type="evidence" value="ECO:0007669"/>
    <property type="project" value="UniProtKB-UniRule"/>
</dbReference>
<evidence type="ECO:0000256" key="4">
    <source>
        <dbReference type="ARBA" id="ARBA00022737"/>
    </source>
</evidence>
<evidence type="ECO:0000259" key="12">
    <source>
        <dbReference type="PROSITE" id="PS51134"/>
    </source>
</evidence>
<feature type="binding site" evidence="9">
    <location>
        <position position="49"/>
    </location>
    <ligand>
        <name>Zn(2+)</name>
        <dbReference type="ChEBI" id="CHEBI:29105"/>
    </ligand>
</feature>
<dbReference type="InterPro" id="IPR013137">
    <property type="entry name" value="Znf_TFIIB"/>
</dbReference>
<feature type="region of interest" description="Disordered" evidence="11">
    <location>
        <begin position="1"/>
        <end position="29"/>
    </location>
</feature>
<evidence type="ECO:0000256" key="9">
    <source>
        <dbReference type="HAMAP-Rule" id="MF_00383"/>
    </source>
</evidence>
<dbReference type="PROSITE" id="PS51134">
    <property type="entry name" value="ZF_TFIIB"/>
    <property type="match status" value="1"/>
</dbReference>
<dbReference type="Proteomes" id="UP000831768">
    <property type="component" value="Chromosome"/>
</dbReference>
<dbReference type="Pfam" id="PF08271">
    <property type="entry name" value="Zn_Ribbon_TF"/>
    <property type="match status" value="1"/>
</dbReference>
<dbReference type="KEGG" id="haad:MW046_05720"/>
<reference evidence="13" key="1">
    <citation type="submission" date="2022-04" db="EMBL/GenBank/DDBJ databases">
        <title>Halocatena sp. nov., isolated from a salt lake.</title>
        <authorList>
            <person name="Cui H.-L."/>
        </authorList>
    </citation>
    <scope>NUCLEOTIDE SEQUENCE</scope>
    <source>
        <strain evidence="13">AD-1</strain>
    </source>
</reference>
<dbReference type="PANTHER" id="PTHR11618:SF13">
    <property type="entry name" value="TRANSCRIPTION INITIATION FACTOR IIB"/>
    <property type="match status" value="1"/>
</dbReference>
<dbReference type="AlphaFoldDB" id="A0A8U0A555"/>
<dbReference type="SUPFAM" id="SSF47954">
    <property type="entry name" value="Cyclin-like"/>
    <property type="match status" value="2"/>
</dbReference>
<feature type="binding site" evidence="9">
    <location>
        <position position="31"/>
    </location>
    <ligand>
        <name>Zn(2+)</name>
        <dbReference type="ChEBI" id="CHEBI:29105"/>
    </ligand>
</feature>
<dbReference type="Pfam" id="PF00382">
    <property type="entry name" value="TFIIB"/>
    <property type="match status" value="2"/>
</dbReference>
<keyword evidence="6 9" id="KW-0862">Zinc</keyword>
<keyword evidence="5 10" id="KW-0863">Zinc-finger</keyword>
<evidence type="ECO:0000256" key="3">
    <source>
        <dbReference type="ARBA" id="ARBA00022723"/>
    </source>
</evidence>
<name>A0A8U0A555_9EURY</name>
<feature type="compositionally biased region" description="Polar residues" evidence="11">
    <location>
        <begin position="1"/>
        <end position="17"/>
    </location>
</feature>
<dbReference type="SMART" id="SM00385">
    <property type="entry name" value="CYCLIN"/>
    <property type="match status" value="2"/>
</dbReference>
<feature type="repeat" description="2" evidence="9">
    <location>
        <begin position="237"/>
        <end position="318"/>
    </location>
</feature>
<evidence type="ECO:0000313" key="14">
    <source>
        <dbReference type="Proteomes" id="UP000831768"/>
    </source>
</evidence>
<evidence type="ECO:0000313" key="13">
    <source>
        <dbReference type="EMBL" id="UPM43939.1"/>
    </source>
</evidence>
<gene>
    <name evidence="9" type="primary">tfb</name>
    <name evidence="13" type="ORF">MW046_05720</name>
</gene>
<dbReference type="PROSITE" id="PS00782">
    <property type="entry name" value="TFIIB"/>
    <property type="match status" value="1"/>
</dbReference>
<proteinExistence type="inferred from homology"/>